<dbReference type="GO" id="GO:0005794">
    <property type="term" value="C:Golgi apparatus"/>
    <property type="evidence" value="ECO:0007669"/>
    <property type="project" value="UniProtKB-SubCell"/>
</dbReference>
<feature type="transmembrane region" description="Helical" evidence="20">
    <location>
        <begin position="1397"/>
        <end position="1418"/>
    </location>
</feature>
<dbReference type="GO" id="GO:0006896">
    <property type="term" value="P:Golgi to vacuole transport"/>
    <property type="evidence" value="ECO:0007669"/>
    <property type="project" value="TreeGrafter"/>
</dbReference>
<evidence type="ECO:0000256" key="16">
    <source>
        <dbReference type="ARBA" id="ARBA00031902"/>
    </source>
</evidence>
<dbReference type="Gene3D" id="2.10.70.80">
    <property type="match status" value="2"/>
</dbReference>
<keyword evidence="7" id="KW-0653">Protein transport</keyword>
<name>A0A0F4ZHR1_9PEZI</name>
<protein>
    <recommendedName>
        <fullName evidence="3">Vacuolar protein sorting/targeting protein 10</fullName>
    </recommendedName>
    <alternativeName>
        <fullName evidence="15">Carboxypeptidase Y receptor</fullName>
    </alternativeName>
    <alternativeName>
        <fullName evidence="14 16">Sortilin VPS10</fullName>
    </alternativeName>
    <alternativeName>
        <fullName evidence="17 18">Vacuolar carboxypeptidase Sorting receptor VPS10</fullName>
    </alternativeName>
</protein>
<dbReference type="InterPro" id="IPR015943">
    <property type="entry name" value="WD40/YVTN_repeat-like_dom_sf"/>
</dbReference>
<dbReference type="GO" id="GO:0006895">
    <property type="term" value="P:Golgi to endosome transport"/>
    <property type="evidence" value="ECO:0007669"/>
    <property type="project" value="TreeGrafter"/>
</dbReference>
<keyword evidence="21" id="KW-0732">Signal</keyword>
<evidence type="ECO:0000256" key="6">
    <source>
        <dbReference type="ARBA" id="ARBA00022737"/>
    </source>
</evidence>
<accession>A0A0F4ZHR1</accession>
<dbReference type="Proteomes" id="UP000033483">
    <property type="component" value="Unassembled WGS sequence"/>
</dbReference>
<dbReference type="SMART" id="SM00602">
    <property type="entry name" value="VPS10"/>
    <property type="match status" value="2"/>
</dbReference>
<evidence type="ECO:0000256" key="9">
    <source>
        <dbReference type="ARBA" id="ARBA00023034"/>
    </source>
</evidence>
<evidence type="ECO:0000256" key="4">
    <source>
        <dbReference type="ARBA" id="ARBA00022448"/>
    </source>
</evidence>
<feature type="signal peptide" evidence="21">
    <location>
        <begin position="1"/>
        <end position="29"/>
    </location>
</feature>
<dbReference type="InterPro" id="IPR031777">
    <property type="entry name" value="Sortilin_C"/>
</dbReference>
<dbReference type="InterPro" id="IPR050310">
    <property type="entry name" value="VPS10-sortilin"/>
</dbReference>
<evidence type="ECO:0000256" key="19">
    <source>
        <dbReference type="SAM" id="MobiDB-lite"/>
    </source>
</evidence>
<reference evidence="23 24" key="1">
    <citation type="submission" date="2015-03" db="EMBL/GenBank/DDBJ databases">
        <authorList>
            <person name="Radwan O."/>
            <person name="Al-Naeli F.A."/>
            <person name="Rendon G.A."/>
            <person name="Fields C."/>
        </authorList>
    </citation>
    <scope>NUCLEOTIDE SEQUENCE [LARGE SCALE GENOMIC DNA]</scope>
    <source>
        <strain evidence="23">CR-DP1</strain>
    </source>
</reference>
<dbReference type="GO" id="GO:0005829">
    <property type="term" value="C:cytosol"/>
    <property type="evidence" value="ECO:0007669"/>
    <property type="project" value="GOC"/>
</dbReference>
<dbReference type="InterPro" id="IPR031778">
    <property type="entry name" value="Sortilin_N"/>
</dbReference>
<keyword evidence="6" id="KW-0677">Repeat</keyword>
<feature type="domain" description="VPS10" evidence="22">
    <location>
        <begin position="749"/>
        <end position="1386"/>
    </location>
</feature>
<comment type="caution">
    <text evidence="23">The sequence shown here is derived from an EMBL/GenBank/DDBJ whole genome shotgun (WGS) entry which is preliminary data.</text>
</comment>
<dbReference type="GO" id="GO:0016020">
    <property type="term" value="C:membrane"/>
    <property type="evidence" value="ECO:0007669"/>
    <property type="project" value="InterPro"/>
</dbReference>
<keyword evidence="4" id="KW-0813">Transport</keyword>
<keyword evidence="12" id="KW-0325">Glycoprotein</keyword>
<evidence type="ECO:0000256" key="21">
    <source>
        <dbReference type="SAM" id="SignalP"/>
    </source>
</evidence>
<dbReference type="Pfam" id="PF15901">
    <property type="entry name" value="Sortilin_C"/>
    <property type="match status" value="2"/>
</dbReference>
<dbReference type="Pfam" id="PF15902">
    <property type="entry name" value="Sortilin-Vps10"/>
    <property type="match status" value="2"/>
</dbReference>
<evidence type="ECO:0000256" key="13">
    <source>
        <dbReference type="ARBA" id="ARBA00025569"/>
    </source>
</evidence>
<evidence type="ECO:0000256" key="2">
    <source>
        <dbReference type="ARBA" id="ARBA00004488"/>
    </source>
</evidence>
<dbReference type="FunFam" id="3.30.60.270:FF:000005">
    <property type="entry name" value="Sortilin"/>
    <property type="match status" value="2"/>
</dbReference>
<dbReference type="GO" id="GO:0006623">
    <property type="term" value="P:protein targeting to vacuole"/>
    <property type="evidence" value="ECO:0007669"/>
    <property type="project" value="TreeGrafter"/>
</dbReference>
<dbReference type="PANTHER" id="PTHR12106:SF27">
    <property type="entry name" value="SORTILIN-RELATED RECEPTOR"/>
    <property type="match status" value="1"/>
</dbReference>
<sequence>MRPRHTSFGWAVVAQFLAASAVLPNLVTAKDSPSLHASSFSARPENINYFDGTSTLLFHNIEEKSIYRSTDGGDTWKKLDDVPAGKAYMLVMHEFDSSRAFVLSGDREHWKTTDKGQTWTKFDSGVLTSGLSSEVLHFHASDPDRIIFNGMKCQSIFCKEAAMVTTNSFKDVASALRTDNSGCWWAKSTPEFTTGSPELDQNRILCIVSDFLSPFKEDQRLFYSDNYFAVKADGKIDEVEVKVEGGKAIVGVVSLAIVKKYMMAATASFGTDEMGLYVSDDAQNWHRAMFPTTHDHRLNQEAYTVLESTNYSIQVDVMTTRPSNPMGVLFTSNSNGTYFTENIEHTNRNMRGHVDFSKIGNIQGVYLTNTVENWAEVEKKIDAPKKIVTSISFDDGRTFEHISAGGDRIHLHSITDANNIGPMFSSPAPGLVLANGNTGDSLKAMKDSDLYVSDTGGVSWKKALSGPHMFAFGDQGSIMVAIADTRAEDVTEFSYSLNHGEKWEQVKLPDDLKLQPEAIFTTEDSSILKFIVEGHSNTRQKFHIVTIDFEGLHERTCEDMDMEDWHARADSGGKPTCVMGTKLTYRRRKKDADCFIKKAFTVPVPKIEACDCTESDFECDYNFVRKDDKCEKAGPVLAPDGVCKDQKPDAIFKGSSGWRLIPGNQCKRTGGEQKDALVEHKCKDSTDAPSIPPPSNGDGTPSGSIGNDQFVFESELKNFEKIYLERGDSSSQNDETVIVRPFGFDGSESIVEDRVWLTTDHGKTWKQILEKYRVHSIFPHSNFKDAVFMTTSPQSEDDVVKKVIYTIDRGVNWHEFDLPHPPINGNPFSFHPDKKDWIIFTGQVCEKVNNNCVHSAFLSTDRGDHWKTIARQVSHCEFTGRSAYKYRNQKQIVCLARESENDSPLRLVVSNDFFTEDIQYPKLVDEKGTAIVVKQFATMSEFIVVAAEIPNTEGHLLAYASIDGEHYAQAHFPFNFNPEHSNEYTVLDSSTHAINLFVATDIQDGHERGNIIKSNSNGTSYVLSLADVNCDSSFYVDYERIAGVEGVAIANVVANANDAKQPKKLQTKITHNDGAEWAFLTPPAKDKDGKSFKCSTSVGTEKCALHFHHYTERVDKRRGFTVSSAIGIMFGAGNVGPYLESLDKADTFMSLDGGITWRMVQKGIWTWDFGDQGSLLVLIQMGVKVKTNKLLYSIDEGATWNEHKFQDKEALVTDITTLDSGSSRNFLIWTMTDDNKVSATRVDFTGLATDGACHENDYAVWHPRHPLQKDDCLFGHVARYLRKKPGKKCYNDIRMQLTQRTMESLNCLCTRRDYECDYNFEMDNHGQCSLVPGRKPQTAQEYCSANPDAVAFYEPSGYRRIPLTTCVGGDEFDKVNTPIACSGHEEEFEKSRRTSGLAIFFAFILPIGIAVAAGSWVYRNWNGKFGQIRLGEPNTGSRSGLAAGHALLDRDAPWVRYPVIALSAGVALVASLPLVAQGLWRSLTSTYERVSGGGFGEGFGARRFTTRDSFARGTADYAIVDEDEGELLGEESDEE</sequence>
<organism evidence="23 24">
    <name type="scientific">Thielaviopsis punctulata</name>
    <dbReference type="NCBI Taxonomy" id="72032"/>
    <lineage>
        <taxon>Eukaryota</taxon>
        <taxon>Fungi</taxon>
        <taxon>Dikarya</taxon>
        <taxon>Ascomycota</taxon>
        <taxon>Pezizomycotina</taxon>
        <taxon>Sordariomycetes</taxon>
        <taxon>Hypocreomycetidae</taxon>
        <taxon>Microascales</taxon>
        <taxon>Ceratocystidaceae</taxon>
        <taxon>Thielaviopsis</taxon>
    </lineage>
</organism>
<evidence type="ECO:0000256" key="17">
    <source>
        <dbReference type="ARBA" id="ARBA00032705"/>
    </source>
</evidence>
<comment type="function">
    <text evidence="13">Functions as a sorting receptor in the Golgi compartment required for the intracellular sorting and delivery of soluble vacuolar proteins, like carboxypeptidase Y (CPY) and proteinase A. Executes multiple rounds of sorting by cycling between the late Golgi and a prevacuolar endosome-like compartment.</text>
</comment>
<feature type="chain" id="PRO_5002482513" description="Vacuolar protein sorting/targeting protein 10" evidence="21">
    <location>
        <begin position="30"/>
        <end position="1535"/>
    </location>
</feature>
<proteinExistence type="predicted"/>
<feature type="domain" description="VPS10" evidence="22">
    <location>
        <begin position="55"/>
        <end position="687"/>
    </location>
</feature>
<keyword evidence="8 20" id="KW-1133">Transmembrane helix</keyword>
<keyword evidence="9" id="KW-0333">Golgi apparatus</keyword>
<evidence type="ECO:0000256" key="15">
    <source>
        <dbReference type="ARBA" id="ARBA00031354"/>
    </source>
</evidence>
<evidence type="ECO:0000256" key="18">
    <source>
        <dbReference type="ARBA" id="ARBA00032910"/>
    </source>
</evidence>
<feature type="transmembrane region" description="Helical" evidence="20">
    <location>
        <begin position="1457"/>
        <end position="1480"/>
    </location>
</feature>
<dbReference type="InterPro" id="IPR006581">
    <property type="entry name" value="VPS10"/>
</dbReference>
<comment type="subcellular location">
    <subcellularLocation>
        <location evidence="1">Golgi apparatus</location>
        <location evidence="1">trans-Golgi network membrane</location>
        <topology evidence="1">Multi-pass membrane protein</topology>
    </subcellularLocation>
    <subcellularLocation>
        <location evidence="2">Prevacuolar compartment membrane</location>
        <topology evidence="2">Multi-pass membrane protein</topology>
    </subcellularLocation>
</comment>
<evidence type="ECO:0000256" key="5">
    <source>
        <dbReference type="ARBA" id="ARBA00022692"/>
    </source>
</evidence>
<dbReference type="CDD" id="cd15482">
    <property type="entry name" value="Sialidase_non-viral"/>
    <property type="match status" value="2"/>
</dbReference>
<evidence type="ECO:0000259" key="22">
    <source>
        <dbReference type="SMART" id="SM00602"/>
    </source>
</evidence>
<evidence type="ECO:0000256" key="3">
    <source>
        <dbReference type="ARBA" id="ARBA00015369"/>
    </source>
</evidence>
<dbReference type="OrthoDB" id="443634at2759"/>
<feature type="compositionally biased region" description="Polar residues" evidence="19">
    <location>
        <begin position="697"/>
        <end position="707"/>
    </location>
</feature>
<keyword evidence="24" id="KW-1185">Reference proteome</keyword>
<keyword evidence="5 20" id="KW-0812">Transmembrane</keyword>
<evidence type="ECO:0000313" key="24">
    <source>
        <dbReference type="Proteomes" id="UP000033483"/>
    </source>
</evidence>
<dbReference type="Gene3D" id="3.30.60.270">
    <property type="match status" value="2"/>
</dbReference>
<evidence type="ECO:0000256" key="8">
    <source>
        <dbReference type="ARBA" id="ARBA00022989"/>
    </source>
</evidence>
<evidence type="ECO:0000256" key="1">
    <source>
        <dbReference type="ARBA" id="ARBA00004166"/>
    </source>
</evidence>
<evidence type="ECO:0000256" key="7">
    <source>
        <dbReference type="ARBA" id="ARBA00022927"/>
    </source>
</evidence>
<dbReference type="EMBL" id="LAEV01000489">
    <property type="protein sequence ID" value="KKA30129.1"/>
    <property type="molecule type" value="Genomic_DNA"/>
</dbReference>
<dbReference type="Gene3D" id="2.130.10.10">
    <property type="entry name" value="YVTN repeat-like/Quinoprotein amine dehydrogenase"/>
    <property type="match status" value="2"/>
</dbReference>
<gene>
    <name evidence="23" type="ORF">TD95_002003</name>
</gene>
<keyword evidence="10 20" id="KW-0472">Membrane</keyword>
<evidence type="ECO:0000256" key="11">
    <source>
        <dbReference type="ARBA" id="ARBA00023170"/>
    </source>
</evidence>
<dbReference type="SUPFAM" id="SSF110296">
    <property type="entry name" value="Oligoxyloglucan reducing end-specific cellobiohydrolase"/>
    <property type="match status" value="2"/>
</dbReference>
<dbReference type="PANTHER" id="PTHR12106">
    <property type="entry name" value="SORTILIN RELATED"/>
    <property type="match status" value="1"/>
</dbReference>
<keyword evidence="11" id="KW-0675">Receptor</keyword>
<evidence type="ECO:0000256" key="12">
    <source>
        <dbReference type="ARBA" id="ARBA00023180"/>
    </source>
</evidence>
<feature type="region of interest" description="Disordered" evidence="19">
    <location>
        <begin position="682"/>
        <end position="707"/>
    </location>
</feature>
<evidence type="ECO:0000256" key="14">
    <source>
        <dbReference type="ARBA" id="ARBA00031250"/>
    </source>
</evidence>
<evidence type="ECO:0000256" key="10">
    <source>
        <dbReference type="ARBA" id="ARBA00023136"/>
    </source>
</evidence>
<evidence type="ECO:0000313" key="23">
    <source>
        <dbReference type="EMBL" id="KKA30129.1"/>
    </source>
</evidence>
<evidence type="ECO:0000256" key="20">
    <source>
        <dbReference type="SAM" id="Phobius"/>
    </source>
</evidence>